<dbReference type="PANTHER" id="PTHR43080">
    <property type="entry name" value="CBS DOMAIN-CONTAINING PROTEIN CBSX3, MITOCHONDRIAL"/>
    <property type="match status" value="1"/>
</dbReference>
<evidence type="ECO:0000256" key="2">
    <source>
        <dbReference type="PROSITE-ProRule" id="PRU00703"/>
    </source>
</evidence>
<reference evidence="4 5" key="1">
    <citation type="journal article" date="2015" name="Genome Biol. Evol.">
        <title>Comparative Genomics of a Bacterivorous Green Alga Reveals Evolutionary Causalities and Consequences of Phago-Mixotrophic Mode of Nutrition.</title>
        <authorList>
            <person name="Burns J.A."/>
            <person name="Paasch A."/>
            <person name="Narechania A."/>
            <person name="Kim E."/>
        </authorList>
    </citation>
    <scope>NUCLEOTIDE SEQUENCE [LARGE SCALE GENOMIC DNA]</scope>
    <source>
        <strain evidence="4 5">PLY_AMNH</strain>
    </source>
</reference>
<keyword evidence="1 2" id="KW-0129">CBS domain</keyword>
<evidence type="ECO:0000259" key="3">
    <source>
        <dbReference type="PROSITE" id="PS51371"/>
    </source>
</evidence>
<dbReference type="SUPFAM" id="SSF54631">
    <property type="entry name" value="CBS-domain pair"/>
    <property type="match status" value="1"/>
</dbReference>
<evidence type="ECO:0000313" key="5">
    <source>
        <dbReference type="Proteomes" id="UP001190700"/>
    </source>
</evidence>
<dbReference type="InterPro" id="IPR051257">
    <property type="entry name" value="Diverse_CBS-Domain"/>
</dbReference>
<feature type="domain" description="CBS" evidence="3">
    <location>
        <begin position="63"/>
        <end position="119"/>
    </location>
</feature>
<comment type="caution">
    <text evidence="4">The sequence shown here is derived from an EMBL/GenBank/DDBJ whole genome shotgun (WGS) entry which is preliminary data.</text>
</comment>
<name>A0AAE0GUE0_9CHLO</name>
<evidence type="ECO:0000313" key="4">
    <source>
        <dbReference type="EMBL" id="KAK3284590.1"/>
    </source>
</evidence>
<sequence length="195" mass="21217">MVLNMQTSHCFQTASVLRTPSFASVKPRRVLGARTNTEYSKSTSRRSSLVVAKANVPGVELMMTKKPVTFKATDSIEAAAATFIEQGFSHAPVVDEEGVVVGVLSETDLLFGPGLVPDSGSPYADQKKIDAKTVNDSMTTGVISVEASTHFDDAALQMLEKKIHCLPVVDSSNKVIGIITRKDILRYTWRKVMQQ</sequence>
<feature type="domain" description="CBS" evidence="3">
    <location>
        <begin position="138"/>
        <end position="195"/>
    </location>
</feature>
<accession>A0AAE0GUE0</accession>
<dbReference type="Pfam" id="PF00571">
    <property type="entry name" value="CBS"/>
    <property type="match status" value="2"/>
</dbReference>
<dbReference type="Proteomes" id="UP001190700">
    <property type="component" value="Unassembled WGS sequence"/>
</dbReference>
<dbReference type="InterPro" id="IPR000644">
    <property type="entry name" value="CBS_dom"/>
</dbReference>
<dbReference type="PROSITE" id="PS51371">
    <property type="entry name" value="CBS"/>
    <property type="match status" value="2"/>
</dbReference>
<organism evidence="4 5">
    <name type="scientific">Cymbomonas tetramitiformis</name>
    <dbReference type="NCBI Taxonomy" id="36881"/>
    <lineage>
        <taxon>Eukaryota</taxon>
        <taxon>Viridiplantae</taxon>
        <taxon>Chlorophyta</taxon>
        <taxon>Pyramimonadophyceae</taxon>
        <taxon>Pyramimonadales</taxon>
        <taxon>Pyramimonadaceae</taxon>
        <taxon>Cymbomonas</taxon>
    </lineage>
</organism>
<dbReference type="PANTHER" id="PTHR43080:SF2">
    <property type="entry name" value="CBS DOMAIN-CONTAINING PROTEIN"/>
    <property type="match status" value="1"/>
</dbReference>
<dbReference type="EMBL" id="LGRX02002233">
    <property type="protein sequence ID" value="KAK3284590.1"/>
    <property type="molecule type" value="Genomic_DNA"/>
</dbReference>
<dbReference type="InterPro" id="IPR046342">
    <property type="entry name" value="CBS_dom_sf"/>
</dbReference>
<dbReference type="AlphaFoldDB" id="A0AAE0GUE0"/>
<gene>
    <name evidence="4" type="ORF">CYMTET_7771</name>
</gene>
<protein>
    <recommendedName>
        <fullName evidence="3">CBS domain-containing protein</fullName>
    </recommendedName>
</protein>
<keyword evidence="5" id="KW-1185">Reference proteome</keyword>
<evidence type="ECO:0000256" key="1">
    <source>
        <dbReference type="ARBA" id="ARBA00023122"/>
    </source>
</evidence>
<dbReference type="SMART" id="SM00116">
    <property type="entry name" value="CBS"/>
    <property type="match status" value="2"/>
</dbReference>
<dbReference type="Gene3D" id="3.10.580.10">
    <property type="entry name" value="CBS-domain"/>
    <property type="match status" value="2"/>
</dbReference>
<proteinExistence type="predicted"/>